<protein>
    <submittedName>
        <fullName evidence="1">Uncharacterized protein</fullName>
    </submittedName>
</protein>
<sequence>MQEIVANLLSRSCSLKNFQNVTRQRNLSRIRKPRRSLKVEGREEGTSSVITTDSAMIDDAWAMVCSYTPNWLSERAREKERRATNKLLKEAEVSVRGTPISDSDSRES</sequence>
<evidence type="ECO:0000313" key="2">
    <source>
        <dbReference type="Proteomes" id="UP000054549"/>
    </source>
</evidence>
<name>A0A0C2WZI2_AMAMK</name>
<gene>
    <name evidence="1" type="ORF">M378DRAFT_818418</name>
</gene>
<organism evidence="1 2">
    <name type="scientific">Amanita muscaria (strain Koide BX008)</name>
    <dbReference type="NCBI Taxonomy" id="946122"/>
    <lineage>
        <taxon>Eukaryota</taxon>
        <taxon>Fungi</taxon>
        <taxon>Dikarya</taxon>
        <taxon>Basidiomycota</taxon>
        <taxon>Agaricomycotina</taxon>
        <taxon>Agaricomycetes</taxon>
        <taxon>Agaricomycetidae</taxon>
        <taxon>Agaricales</taxon>
        <taxon>Pluteineae</taxon>
        <taxon>Amanitaceae</taxon>
        <taxon>Amanita</taxon>
    </lineage>
</organism>
<dbReference type="HOGENOM" id="CLU_2196271_0_0_1"/>
<evidence type="ECO:0000313" key="1">
    <source>
        <dbReference type="EMBL" id="KIL61828.1"/>
    </source>
</evidence>
<reference evidence="1 2" key="1">
    <citation type="submission" date="2014-04" db="EMBL/GenBank/DDBJ databases">
        <title>Evolutionary Origins and Diversification of the Mycorrhizal Mutualists.</title>
        <authorList>
            <consortium name="DOE Joint Genome Institute"/>
            <consortium name="Mycorrhizal Genomics Consortium"/>
            <person name="Kohler A."/>
            <person name="Kuo A."/>
            <person name="Nagy L.G."/>
            <person name="Floudas D."/>
            <person name="Copeland A."/>
            <person name="Barry K.W."/>
            <person name="Cichocki N."/>
            <person name="Veneault-Fourrey C."/>
            <person name="LaButti K."/>
            <person name="Lindquist E.A."/>
            <person name="Lipzen A."/>
            <person name="Lundell T."/>
            <person name="Morin E."/>
            <person name="Murat C."/>
            <person name="Riley R."/>
            <person name="Ohm R."/>
            <person name="Sun H."/>
            <person name="Tunlid A."/>
            <person name="Henrissat B."/>
            <person name="Grigoriev I.V."/>
            <person name="Hibbett D.S."/>
            <person name="Martin F."/>
        </authorList>
    </citation>
    <scope>NUCLEOTIDE SEQUENCE [LARGE SCALE GENOMIC DNA]</scope>
    <source>
        <strain evidence="1 2">Koide BX008</strain>
    </source>
</reference>
<proteinExistence type="predicted"/>
<dbReference type="Proteomes" id="UP000054549">
    <property type="component" value="Unassembled WGS sequence"/>
</dbReference>
<dbReference type="EMBL" id="KN818279">
    <property type="protein sequence ID" value="KIL61828.1"/>
    <property type="molecule type" value="Genomic_DNA"/>
</dbReference>
<dbReference type="InParanoid" id="A0A0C2WZI2"/>
<accession>A0A0C2WZI2</accession>
<dbReference type="AlphaFoldDB" id="A0A0C2WZI2"/>
<keyword evidence="2" id="KW-1185">Reference proteome</keyword>